<proteinExistence type="predicted"/>
<sequence length="145" mass="16765">MRIRAGRLIAEEFDPRAFRYAMSVAERWRESGLTVELVEYMPLGGEPQGYVISAASGTTMMVLRSQRWCQRRWFRRKRLVWTMSIAVRHRDPAAVNGSDSAWLPAREVGVVAALDQERLWEQVEDWIAGRLRPYSSVEEALRSLP</sequence>
<dbReference type="EMBL" id="JBBLZC010000009">
    <property type="protein sequence ID" value="MEK0083606.1"/>
    <property type="molecule type" value="Genomic_DNA"/>
</dbReference>
<dbReference type="Proteomes" id="UP001375743">
    <property type="component" value="Unassembled WGS sequence"/>
</dbReference>
<name>A0ABU8XRC4_9PROT</name>
<comment type="caution">
    <text evidence="1">The sequence shown here is derived from an EMBL/GenBank/DDBJ whole genome shotgun (WGS) entry which is preliminary data.</text>
</comment>
<evidence type="ECO:0000313" key="1">
    <source>
        <dbReference type="EMBL" id="MEK0083606.1"/>
    </source>
</evidence>
<reference evidence="1 2" key="1">
    <citation type="submission" date="2024-01" db="EMBL/GenBank/DDBJ databases">
        <title>Multi-omics insights into the function and evolution of sodium benzoate biodegradation pathways in Benzoatithermus flavus gen. nov., sp. nov. from hot spring.</title>
        <authorList>
            <person name="Hu C.-J."/>
            <person name="Li W.-J."/>
        </authorList>
    </citation>
    <scope>NUCLEOTIDE SEQUENCE [LARGE SCALE GENOMIC DNA]</scope>
    <source>
        <strain evidence="1 2">SYSU G07066</strain>
    </source>
</reference>
<evidence type="ECO:0000313" key="2">
    <source>
        <dbReference type="Proteomes" id="UP001375743"/>
    </source>
</evidence>
<protein>
    <submittedName>
        <fullName evidence="1">Uncharacterized protein</fullName>
    </submittedName>
</protein>
<organism evidence="1 2">
    <name type="scientific">Benzoatithermus flavus</name>
    <dbReference type="NCBI Taxonomy" id="3108223"/>
    <lineage>
        <taxon>Bacteria</taxon>
        <taxon>Pseudomonadati</taxon>
        <taxon>Pseudomonadota</taxon>
        <taxon>Alphaproteobacteria</taxon>
        <taxon>Geminicoccales</taxon>
        <taxon>Geminicoccaceae</taxon>
        <taxon>Benzoatithermus</taxon>
    </lineage>
</organism>
<keyword evidence="2" id="KW-1185">Reference proteome</keyword>
<accession>A0ABU8XRC4</accession>
<dbReference type="RefSeq" id="WP_418159456.1">
    <property type="nucleotide sequence ID" value="NZ_JBBLZC010000009.1"/>
</dbReference>
<gene>
    <name evidence="1" type="ORF">U1T56_10620</name>
</gene>